<protein>
    <submittedName>
        <fullName evidence="3">Glycerophosphodiester phosphodiesterase GDE1</fullName>
    </submittedName>
</protein>
<dbReference type="GO" id="GO:0046475">
    <property type="term" value="P:glycerophospholipid catabolic process"/>
    <property type="evidence" value="ECO:0007669"/>
    <property type="project" value="TreeGrafter"/>
</dbReference>
<dbReference type="PANTHER" id="PTHR22958">
    <property type="entry name" value="GLYCEROPHOSPHORYL DIESTER PHOSPHODIESTERASE"/>
    <property type="match status" value="1"/>
</dbReference>
<organism evidence="3 4">
    <name type="scientific">Podospora fimiseda</name>
    <dbReference type="NCBI Taxonomy" id="252190"/>
    <lineage>
        <taxon>Eukaryota</taxon>
        <taxon>Fungi</taxon>
        <taxon>Dikarya</taxon>
        <taxon>Ascomycota</taxon>
        <taxon>Pezizomycotina</taxon>
        <taxon>Sordariomycetes</taxon>
        <taxon>Sordariomycetidae</taxon>
        <taxon>Sordariales</taxon>
        <taxon>Podosporaceae</taxon>
        <taxon>Podospora</taxon>
    </lineage>
</organism>
<dbReference type="PANTHER" id="PTHR22958:SF1">
    <property type="entry name" value="GLYCEROPHOSPHOCHOLINE PHOSPHODIESTERASE GPCPD1"/>
    <property type="match status" value="1"/>
</dbReference>
<evidence type="ECO:0000313" key="4">
    <source>
        <dbReference type="Proteomes" id="UP001301958"/>
    </source>
</evidence>
<reference evidence="3" key="2">
    <citation type="submission" date="2023-05" db="EMBL/GenBank/DDBJ databases">
        <authorList>
            <consortium name="Lawrence Berkeley National Laboratory"/>
            <person name="Steindorff A."/>
            <person name="Hensen N."/>
            <person name="Bonometti L."/>
            <person name="Westerberg I."/>
            <person name="Brannstrom I.O."/>
            <person name="Guillou S."/>
            <person name="Cros-Aarteil S."/>
            <person name="Calhoun S."/>
            <person name="Haridas S."/>
            <person name="Kuo A."/>
            <person name="Mondo S."/>
            <person name="Pangilinan J."/>
            <person name="Riley R."/>
            <person name="Labutti K."/>
            <person name="Andreopoulos B."/>
            <person name="Lipzen A."/>
            <person name="Chen C."/>
            <person name="Yanf M."/>
            <person name="Daum C."/>
            <person name="Ng V."/>
            <person name="Clum A."/>
            <person name="Ohm R."/>
            <person name="Martin F."/>
            <person name="Silar P."/>
            <person name="Natvig D."/>
            <person name="Lalanne C."/>
            <person name="Gautier V."/>
            <person name="Ament-Velasquez S.L."/>
            <person name="Kruys A."/>
            <person name="Hutchinson M.I."/>
            <person name="Powell A.J."/>
            <person name="Barry K."/>
            <person name="Miller A.N."/>
            <person name="Grigoriev I.V."/>
            <person name="Debuchy R."/>
            <person name="Gladieux P."/>
            <person name="Thoren M.H."/>
            <person name="Johannesson H."/>
        </authorList>
    </citation>
    <scope>NUCLEOTIDE SEQUENCE</scope>
    <source>
        <strain evidence="3">CBS 990.96</strain>
    </source>
</reference>
<dbReference type="EMBL" id="MU865535">
    <property type="protein sequence ID" value="KAK4221557.1"/>
    <property type="molecule type" value="Genomic_DNA"/>
</dbReference>
<gene>
    <name evidence="3" type="ORF">QBC38DRAFT_521805</name>
</gene>
<comment type="caution">
    <text evidence="3">The sequence shown here is derived from an EMBL/GenBank/DDBJ whole genome shotgun (WGS) entry which is preliminary data.</text>
</comment>
<dbReference type="SUPFAM" id="SSF51695">
    <property type="entry name" value="PLC-like phosphodiesterases"/>
    <property type="match status" value="1"/>
</dbReference>
<dbReference type="Proteomes" id="UP001301958">
    <property type="component" value="Unassembled WGS sequence"/>
</dbReference>
<keyword evidence="1" id="KW-0378">Hydrolase</keyword>
<evidence type="ECO:0000256" key="1">
    <source>
        <dbReference type="ARBA" id="ARBA00022801"/>
    </source>
</evidence>
<dbReference type="InterPro" id="IPR017946">
    <property type="entry name" value="PLC-like_Pdiesterase_TIM-brl"/>
</dbReference>
<dbReference type="Gene3D" id="3.20.20.190">
    <property type="entry name" value="Phosphatidylinositol (PI) phosphodiesterase"/>
    <property type="match status" value="1"/>
</dbReference>
<dbReference type="GO" id="GO:0047389">
    <property type="term" value="F:glycerophosphocholine phosphodiesterase activity"/>
    <property type="evidence" value="ECO:0007669"/>
    <property type="project" value="TreeGrafter"/>
</dbReference>
<reference evidence="3" key="1">
    <citation type="journal article" date="2023" name="Mol. Phylogenet. Evol.">
        <title>Genome-scale phylogeny and comparative genomics of the fungal order Sordariales.</title>
        <authorList>
            <person name="Hensen N."/>
            <person name="Bonometti L."/>
            <person name="Westerberg I."/>
            <person name="Brannstrom I.O."/>
            <person name="Guillou S."/>
            <person name="Cros-Aarteil S."/>
            <person name="Calhoun S."/>
            <person name="Haridas S."/>
            <person name="Kuo A."/>
            <person name="Mondo S."/>
            <person name="Pangilinan J."/>
            <person name="Riley R."/>
            <person name="LaButti K."/>
            <person name="Andreopoulos B."/>
            <person name="Lipzen A."/>
            <person name="Chen C."/>
            <person name="Yan M."/>
            <person name="Daum C."/>
            <person name="Ng V."/>
            <person name="Clum A."/>
            <person name="Steindorff A."/>
            <person name="Ohm R.A."/>
            <person name="Martin F."/>
            <person name="Silar P."/>
            <person name="Natvig D.O."/>
            <person name="Lalanne C."/>
            <person name="Gautier V."/>
            <person name="Ament-Velasquez S.L."/>
            <person name="Kruys A."/>
            <person name="Hutchinson M.I."/>
            <person name="Powell A.J."/>
            <person name="Barry K."/>
            <person name="Miller A.N."/>
            <person name="Grigoriev I.V."/>
            <person name="Debuchy R."/>
            <person name="Gladieux P."/>
            <person name="Hiltunen Thoren M."/>
            <person name="Johannesson H."/>
        </authorList>
    </citation>
    <scope>NUCLEOTIDE SEQUENCE</scope>
    <source>
        <strain evidence="3">CBS 990.96</strain>
    </source>
</reference>
<feature type="domain" description="GP-PDE" evidence="2">
    <location>
        <begin position="1"/>
        <end position="146"/>
    </location>
</feature>
<dbReference type="Pfam" id="PF03009">
    <property type="entry name" value="GDPD"/>
    <property type="match status" value="1"/>
</dbReference>
<keyword evidence="4" id="KW-1185">Reference proteome</keyword>
<sequence>MDTVAIELNKFLGFILDVVYEFGGNRTIVFTSFSPEACMALAIKQKTYPILFLVESFAGHDEPYDRRAIGVQTAMHFARHCGISGVIIRSDPFILSSSLVGKVHDRGLICWSYGNLNEDPNSALIQAEAVLDVIIVNKVRLISTTLRERHELLERTKGITVEETFV</sequence>
<dbReference type="InterPro" id="IPR030395">
    <property type="entry name" value="GP_PDE_dom"/>
</dbReference>
<name>A0AAN7BFG3_9PEZI</name>
<accession>A0AAN7BFG3</accession>
<proteinExistence type="predicted"/>
<dbReference type="InterPro" id="IPR051578">
    <property type="entry name" value="GDPD"/>
</dbReference>
<dbReference type="AlphaFoldDB" id="A0AAN7BFG3"/>
<evidence type="ECO:0000313" key="3">
    <source>
        <dbReference type="EMBL" id="KAK4221557.1"/>
    </source>
</evidence>
<evidence type="ECO:0000259" key="2">
    <source>
        <dbReference type="PROSITE" id="PS51704"/>
    </source>
</evidence>
<dbReference type="PROSITE" id="PS51704">
    <property type="entry name" value="GP_PDE"/>
    <property type="match status" value="1"/>
</dbReference>